<organism evidence="1 2">
    <name type="scientific">Pseudomonas chlororaphis</name>
    <dbReference type="NCBI Taxonomy" id="587753"/>
    <lineage>
        <taxon>Bacteria</taxon>
        <taxon>Pseudomonadati</taxon>
        <taxon>Pseudomonadota</taxon>
        <taxon>Gammaproteobacteria</taxon>
        <taxon>Pseudomonadales</taxon>
        <taxon>Pseudomonadaceae</taxon>
        <taxon>Pseudomonas</taxon>
    </lineage>
</organism>
<dbReference type="GO" id="GO:0003824">
    <property type="term" value="F:catalytic activity"/>
    <property type="evidence" value="ECO:0007669"/>
    <property type="project" value="InterPro"/>
</dbReference>
<dbReference type="EMBL" id="MSCT01000006">
    <property type="protein sequence ID" value="OLF55519.1"/>
    <property type="molecule type" value="Genomic_DNA"/>
</dbReference>
<evidence type="ECO:0000313" key="1">
    <source>
        <dbReference type="EMBL" id="OLF55519.1"/>
    </source>
</evidence>
<dbReference type="Gene3D" id="3.90.330.10">
    <property type="entry name" value="Nitrile hydratase alpha /Thiocyanate hydrolase gamma"/>
    <property type="match status" value="1"/>
</dbReference>
<comment type="caution">
    <text evidence="1">The sequence shown here is derived from an EMBL/GenBank/DDBJ whole genome shotgun (WGS) entry which is preliminary data.</text>
</comment>
<name>A0A1Q8EUS3_9PSED</name>
<dbReference type="AlphaFoldDB" id="A0A1Q8EUS3"/>
<sequence>MTTRVNQERLASVVGRALLDKEFAAQLHKDPEAAAKGIGVHLSATELTAVKTIDTAKLTTAASAIRDKIGVAAIFDTQQQQQARMD</sequence>
<dbReference type="OrthoDB" id="6903787at2"/>
<protein>
    <submittedName>
        <fullName evidence="1">Nitrile hydratase</fullName>
    </submittedName>
</protein>
<gene>
    <name evidence="1" type="ORF">BTN82_06125</name>
</gene>
<dbReference type="InterPro" id="IPR036648">
    <property type="entry name" value="CN_Hdrase_a/SCN_Hdrase_g_sf"/>
</dbReference>
<dbReference type="NCBIfam" id="NF038399">
    <property type="entry name" value="NH_RiPP_Os17"/>
    <property type="match status" value="1"/>
</dbReference>
<reference evidence="1 2" key="1">
    <citation type="submission" date="2016-12" db="EMBL/GenBank/DDBJ databases">
        <authorList>
            <person name="Song W.-J."/>
            <person name="Kurnit D.M."/>
        </authorList>
    </citation>
    <scope>NUCLEOTIDE SEQUENCE [LARGE SCALE GENOMIC DNA]</scope>
    <source>
        <strain evidence="1 2">PCL1601</strain>
    </source>
</reference>
<accession>A0A1Q8EUS3</accession>
<proteinExistence type="predicted"/>
<dbReference type="Proteomes" id="UP000185578">
    <property type="component" value="Unassembled WGS sequence"/>
</dbReference>
<dbReference type="GO" id="GO:0046914">
    <property type="term" value="F:transition metal ion binding"/>
    <property type="evidence" value="ECO:0007669"/>
    <property type="project" value="InterPro"/>
</dbReference>
<evidence type="ECO:0000313" key="2">
    <source>
        <dbReference type="Proteomes" id="UP000185578"/>
    </source>
</evidence>
<dbReference type="SUPFAM" id="SSF56209">
    <property type="entry name" value="Nitrile hydratase alpha chain"/>
    <property type="match status" value="1"/>
</dbReference>
<dbReference type="RefSeq" id="WP_075118266.1">
    <property type="nucleotide sequence ID" value="NZ_MSCT01000006.1"/>
</dbReference>